<keyword evidence="2" id="KW-0812">Transmembrane</keyword>
<dbReference type="EMBL" id="FUKP01000066">
    <property type="protein sequence ID" value="SJN34155.1"/>
    <property type="molecule type" value="Genomic_DNA"/>
</dbReference>
<proteinExistence type="predicted"/>
<dbReference type="NCBIfam" id="NF033493">
    <property type="entry name" value="MetS_like_NSS"/>
    <property type="match status" value="1"/>
</dbReference>
<feature type="compositionally biased region" description="Basic and acidic residues" evidence="1">
    <location>
        <begin position="45"/>
        <end position="55"/>
    </location>
</feature>
<dbReference type="InterPro" id="IPR031596">
    <property type="entry name" value="MaAIMP_sms"/>
</dbReference>
<dbReference type="RefSeq" id="WP_083315398.1">
    <property type="nucleotide sequence ID" value="NZ_CP126965.1"/>
</dbReference>
<feature type="transmembrane region" description="Helical" evidence="2">
    <location>
        <begin position="6"/>
        <end position="25"/>
    </location>
</feature>
<protein>
    <recommendedName>
        <fullName evidence="5">Methionine/alanine import family NSS transporter small subunit</fullName>
    </recommendedName>
</protein>
<keyword evidence="2" id="KW-1133">Transmembrane helix</keyword>
<evidence type="ECO:0000313" key="3">
    <source>
        <dbReference type="EMBL" id="SJN34155.1"/>
    </source>
</evidence>
<gene>
    <name evidence="3" type="ORF">FM125_09920</name>
</gene>
<evidence type="ECO:0008006" key="5">
    <source>
        <dbReference type="Google" id="ProtNLM"/>
    </source>
</evidence>
<dbReference type="Pfam" id="PF16951">
    <property type="entry name" value="MaAIMP_sms"/>
    <property type="match status" value="1"/>
</dbReference>
<reference evidence="3 4" key="1">
    <citation type="submission" date="2017-02" db="EMBL/GenBank/DDBJ databases">
        <authorList>
            <person name="Peterson S.W."/>
        </authorList>
    </citation>
    <scope>NUCLEOTIDE SEQUENCE [LARGE SCALE GENOMIC DNA]</scope>
    <source>
        <strain evidence="3 4">2B3F</strain>
    </source>
</reference>
<keyword evidence="2" id="KW-0472">Membrane</keyword>
<sequence>MDPIAIVMMIVMCGLIWGGLLASLLHLMKHPDETSGVLGTEPEPGDPRYVRTGED</sequence>
<evidence type="ECO:0000256" key="2">
    <source>
        <dbReference type="SAM" id="Phobius"/>
    </source>
</evidence>
<name>A0A1R4JQU7_9MICC</name>
<feature type="region of interest" description="Disordered" evidence="1">
    <location>
        <begin position="32"/>
        <end position="55"/>
    </location>
</feature>
<organism evidence="3 4">
    <name type="scientific">Micrococcus lylae</name>
    <dbReference type="NCBI Taxonomy" id="1273"/>
    <lineage>
        <taxon>Bacteria</taxon>
        <taxon>Bacillati</taxon>
        <taxon>Actinomycetota</taxon>
        <taxon>Actinomycetes</taxon>
        <taxon>Micrococcales</taxon>
        <taxon>Micrococcaceae</taxon>
        <taxon>Micrococcus</taxon>
    </lineage>
</organism>
<accession>A0A1R4JQU7</accession>
<dbReference type="Proteomes" id="UP000196230">
    <property type="component" value="Unassembled WGS sequence"/>
</dbReference>
<dbReference type="AlphaFoldDB" id="A0A1R4JQU7"/>
<evidence type="ECO:0000256" key="1">
    <source>
        <dbReference type="SAM" id="MobiDB-lite"/>
    </source>
</evidence>
<evidence type="ECO:0000313" key="4">
    <source>
        <dbReference type="Proteomes" id="UP000196230"/>
    </source>
</evidence>